<accession>A0ABP7IBF1</accession>
<proteinExistence type="predicted"/>
<organism evidence="1 2">
    <name type="scientific">Amycolatopsis tucumanensis</name>
    <dbReference type="NCBI Taxonomy" id="401106"/>
    <lineage>
        <taxon>Bacteria</taxon>
        <taxon>Bacillati</taxon>
        <taxon>Actinomycetota</taxon>
        <taxon>Actinomycetes</taxon>
        <taxon>Pseudonocardiales</taxon>
        <taxon>Pseudonocardiaceae</taxon>
        <taxon>Amycolatopsis</taxon>
    </lineage>
</organism>
<name>A0ABP7IBF1_9PSEU</name>
<dbReference type="Proteomes" id="UP001501624">
    <property type="component" value="Unassembled WGS sequence"/>
</dbReference>
<evidence type="ECO:0000313" key="1">
    <source>
        <dbReference type="EMBL" id="GAA3814206.1"/>
    </source>
</evidence>
<sequence>MRPARHQQDPAHAQWILVDARHGPKVGLLLAMGNASYHGVAPRNALDHRVAQYLLRQRLDQAVRTGRPADAARVAYAGREWQVRVRPVRAPVSAAVVGALACYIEASADWADHPPPVVGSWEWRITEGGTDHRNVVAWNDETFELYGLAPPEDRSAPADAQPRFPHGRWWDGTYYLNNLVMDSWRPAVREFRDALLRDRAGELYLCSYKAQHRASGEPVALRLAGRADPDRPGWFRGLVTRDAGARENVPVPAPGPLVRALLLASRDPVVVVDRVLEELESANALFDALNLAVPSDHHIRKLVHPFDVPAMSKLLNAAAADPDHVVGPQRLRLATLSAEVWREFDVIAVGGAASDGPARHVVCRLAAV</sequence>
<evidence type="ECO:0000313" key="2">
    <source>
        <dbReference type="Proteomes" id="UP001501624"/>
    </source>
</evidence>
<reference evidence="2" key="1">
    <citation type="journal article" date="2019" name="Int. J. Syst. Evol. Microbiol.">
        <title>The Global Catalogue of Microorganisms (GCM) 10K type strain sequencing project: providing services to taxonomists for standard genome sequencing and annotation.</title>
        <authorList>
            <consortium name="The Broad Institute Genomics Platform"/>
            <consortium name="The Broad Institute Genome Sequencing Center for Infectious Disease"/>
            <person name="Wu L."/>
            <person name="Ma J."/>
        </authorList>
    </citation>
    <scope>NUCLEOTIDE SEQUENCE [LARGE SCALE GENOMIC DNA]</scope>
    <source>
        <strain evidence="2">JCM 17017</strain>
    </source>
</reference>
<dbReference type="EMBL" id="BAABCM010000004">
    <property type="protein sequence ID" value="GAA3814206.1"/>
    <property type="molecule type" value="Genomic_DNA"/>
</dbReference>
<protein>
    <recommendedName>
        <fullName evidence="3">Rv3651-like N-terminal domain-containing protein</fullName>
    </recommendedName>
</protein>
<evidence type="ECO:0008006" key="3">
    <source>
        <dbReference type="Google" id="ProtNLM"/>
    </source>
</evidence>
<dbReference type="RefSeq" id="WP_237339487.1">
    <property type="nucleotide sequence ID" value="NZ_BAABCM010000004.1"/>
</dbReference>
<comment type="caution">
    <text evidence="1">The sequence shown here is derived from an EMBL/GenBank/DDBJ whole genome shotgun (WGS) entry which is preliminary data.</text>
</comment>
<keyword evidence="2" id="KW-1185">Reference proteome</keyword>
<gene>
    <name evidence="1" type="ORF">GCM10022380_35280</name>
</gene>